<dbReference type="AlphaFoldDB" id="A0A914BV62"/>
<evidence type="ECO:0000256" key="1">
    <source>
        <dbReference type="SAM" id="Phobius"/>
    </source>
</evidence>
<keyword evidence="1" id="KW-0812">Transmembrane</keyword>
<dbReference type="WBParaSite" id="ACRNAN_Path_1076.g4125.t1">
    <property type="protein sequence ID" value="ACRNAN_Path_1076.g4125.t1"/>
    <property type="gene ID" value="ACRNAN_Path_1076.g4125"/>
</dbReference>
<sequence>MSVEVEDIKSDVHHGHEKYDEGAEIYSWQSVVLAVIIVVLILVISATFIKWLAQTNFFERRSRNIDKGIKFY</sequence>
<name>A0A914BV62_9BILA</name>
<dbReference type="Proteomes" id="UP000887540">
    <property type="component" value="Unplaced"/>
</dbReference>
<proteinExistence type="predicted"/>
<keyword evidence="2" id="KW-1185">Reference proteome</keyword>
<keyword evidence="1" id="KW-0472">Membrane</keyword>
<feature type="transmembrane region" description="Helical" evidence="1">
    <location>
        <begin position="31"/>
        <end position="53"/>
    </location>
</feature>
<protein>
    <submittedName>
        <fullName evidence="3">Uncharacterized protein</fullName>
    </submittedName>
</protein>
<organism evidence="2 3">
    <name type="scientific">Acrobeloides nanus</name>
    <dbReference type="NCBI Taxonomy" id="290746"/>
    <lineage>
        <taxon>Eukaryota</taxon>
        <taxon>Metazoa</taxon>
        <taxon>Ecdysozoa</taxon>
        <taxon>Nematoda</taxon>
        <taxon>Chromadorea</taxon>
        <taxon>Rhabditida</taxon>
        <taxon>Tylenchina</taxon>
        <taxon>Cephalobomorpha</taxon>
        <taxon>Cephaloboidea</taxon>
        <taxon>Cephalobidae</taxon>
        <taxon>Acrobeloides</taxon>
    </lineage>
</organism>
<evidence type="ECO:0000313" key="3">
    <source>
        <dbReference type="WBParaSite" id="ACRNAN_Path_1076.g4125.t1"/>
    </source>
</evidence>
<reference evidence="3" key="1">
    <citation type="submission" date="2022-11" db="UniProtKB">
        <authorList>
            <consortium name="WormBaseParasite"/>
        </authorList>
    </citation>
    <scope>IDENTIFICATION</scope>
</reference>
<evidence type="ECO:0000313" key="2">
    <source>
        <dbReference type="Proteomes" id="UP000887540"/>
    </source>
</evidence>
<keyword evidence="1" id="KW-1133">Transmembrane helix</keyword>
<accession>A0A914BV62</accession>